<dbReference type="Proteomes" id="UP000294887">
    <property type="component" value="Unassembled WGS sequence"/>
</dbReference>
<dbReference type="InterPro" id="IPR011990">
    <property type="entry name" value="TPR-like_helical_dom_sf"/>
</dbReference>
<sequence>MVSDPPITPLTFTKEHAQLVKDQLKRILESKHFSSAKQMQNFLSYVVKKVLAGEGNSLKQFTIAIEALEFPDDFDPNQSPVVRILGGRVRTRLKKYYDQDGSNDEIIINIPTGSYSPEFLGVEDIPVITKKKQGKSGNKQKKIIVESTGPLLTLACFSDKTQSNEVNKSLYLISDNIATKLSHFVFSKLIVSIPFADKSNSEGSLKKIKKKHQSDYSLTLLLQELPDKRNNLIYRLYDSNSKEVLWSEDYIIDAKFSSEELCKISGKITAEIADIYKGVMQAHWTRNLLINPEQIPAENQALAYYRYYSSHLNKRSMLKAVRVCENILQQNPNDLIANIIMAEYCRRDYVYGYRLIEQPLQTGKLCAEKAIRIRPNSHEAHSALAQILFCLNEWSHANEEFSLARRICKHHPVIEYVAGFHLCMMGKWEEGMSLVNAVLELPYIPSWYHTTPFLNFFRQEKYQDALTEAKKITSPGIIHGPLARAVCFAKLGLIKEAKLELDEVIARHTHFLKFGKLGLVRFLGSEELADKIWNAVKLIK</sequence>
<evidence type="ECO:0000313" key="1">
    <source>
        <dbReference type="EMBL" id="TCJ88862.1"/>
    </source>
</evidence>
<gene>
    <name evidence="1" type="ORF">EV695_0722</name>
</gene>
<dbReference type="Gene3D" id="1.25.40.10">
    <property type="entry name" value="Tetratricopeptide repeat domain"/>
    <property type="match status" value="1"/>
</dbReference>
<dbReference type="RefSeq" id="WP_131904535.1">
    <property type="nucleotide sequence ID" value="NZ_BAAAFU010000008.1"/>
</dbReference>
<dbReference type="SUPFAM" id="SSF48452">
    <property type="entry name" value="TPR-like"/>
    <property type="match status" value="1"/>
</dbReference>
<evidence type="ECO:0000313" key="2">
    <source>
        <dbReference type="Proteomes" id="UP000294887"/>
    </source>
</evidence>
<name>A0A4R1F820_9GAMM</name>
<proteinExistence type="predicted"/>
<dbReference type="AlphaFoldDB" id="A0A4R1F820"/>
<comment type="caution">
    <text evidence="1">The sequence shown here is derived from an EMBL/GenBank/DDBJ whole genome shotgun (WGS) entry which is preliminary data.</text>
</comment>
<evidence type="ECO:0008006" key="3">
    <source>
        <dbReference type="Google" id="ProtNLM"/>
    </source>
</evidence>
<keyword evidence="2" id="KW-1185">Reference proteome</keyword>
<dbReference type="EMBL" id="SMFQ01000002">
    <property type="protein sequence ID" value="TCJ88862.1"/>
    <property type="molecule type" value="Genomic_DNA"/>
</dbReference>
<dbReference type="OrthoDB" id="54411at2"/>
<protein>
    <recommendedName>
        <fullName evidence="3">TolB-like protein</fullName>
    </recommendedName>
</protein>
<organism evidence="1 2">
    <name type="scientific">Cocleimonas flava</name>
    <dbReference type="NCBI Taxonomy" id="634765"/>
    <lineage>
        <taxon>Bacteria</taxon>
        <taxon>Pseudomonadati</taxon>
        <taxon>Pseudomonadota</taxon>
        <taxon>Gammaproteobacteria</taxon>
        <taxon>Thiotrichales</taxon>
        <taxon>Thiotrichaceae</taxon>
        <taxon>Cocleimonas</taxon>
    </lineage>
</organism>
<reference evidence="1 2" key="1">
    <citation type="submission" date="2019-03" db="EMBL/GenBank/DDBJ databases">
        <title>Genomic Encyclopedia of Type Strains, Phase IV (KMG-IV): sequencing the most valuable type-strain genomes for metagenomic binning, comparative biology and taxonomic classification.</title>
        <authorList>
            <person name="Goeker M."/>
        </authorList>
    </citation>
    <scope>NUCLEOTIDE SEQUENCE [LARGE SCALE GENOMIC DNA]</scope>
    <source>
        <strain evidence="1 2">DSM 24830</strain>
    </source>
</reference>
<accession>A0A4R1F820</accession>